<sequence length="59" mass="6400">MTDDDLELQDAAADLRDQGLSWTEIAHELGIPIGAVQRAVASAHQRAAEQAARKQISLF</sequence>
<dbReference type="RefSeq" id="WP_204719065.1">
    <property type="nucleotide sequence ID" value="NZ_JAFFGU010000035.1"/>
</dbReference>
<dbReference type="Gene3D" id="1.10.10.10">
    <property type="entry name" value="Winged helix-like DNA-binding domain superfamily/Winged helix DNA-binding domain"/>
    <property type="match status" value="1"/>
</dbReference>
<dbReference type="InterPro" id="IPR036388">
    <property type="entry name" value="WH-like_DNA-bd_sf"/>
</dbReference>
<dbReference type="Proteomes" id="UP001195196">
    <property type="component" value="Unassembled WGS sequence"/>
</dbReference>
<dbReference type="AlphaFoldDB" id="A0AAW4GBR6"/>
<gene>
    <name evidence="1" type="ORF">JTZ10_23275</name>
</gene>
<organism evidence="1 2">
    <name type="scientific">Gordonia rubripertincta</name>
    <name type="common">Rhodococcus corallinus</name>
    <dbReference type="NCBI Taxonomy" id="36822"/>
    <lineage>
        <taxon>Bacteria</taxon>
        <taxon>Bacillati</taxon>
        <taxon>Actinomycetota</taxon>
        <taxon>Actinomycetes</taxon>
        <taxon>Mycobacteriales</taxon>
        <taxon>Gordoniaceae</taxon>
        <taxon>Gordonia</taxon>
    </lineage>
</organism>
<evidence type="ECO:0008006" key="3">
    <source>
        <dbReference type="Google" id="ProtNLM"/>
    </source>
</evidence>
<evidence type="ECO:0000313" key="1">
    <source>
        <dbReference type="EMBL" id="MBM7280659.1"/>
    </source>
</evidence>
<name>A0AAW4GBR6_GORRU</name>
<protein>
    <recommendedName>
        <fullName evidence="3">RNA polymerase sigma factor 70 region 4 type 2 domain-containing protein</fullName>
    </recommendedName>
</protein>
<comment type="caution">
    <text evidence="1">The sequence shown here is derived from an EMBL/GenBank/DDBJ whole genome shotgun (WGS) entry which is preliminary data.</text>
</comment>
<evidence type="ECO:0000313" key="2">
    <source>
        <dbReference type="Proteomes" id="UP001195196"/>
    </source>
</evidence>
<accession>A0AAW4GBR6</accession>
<dbReference type="EMBL" id="JAFFGU010000035">
    <property type="protein sequence ID" value="MBM7280659.1"/>
    <property type="molecule type" value="Genomic_DNA"/>
</dbReference>
<reference evidence="1" key="1">
    <citation type="submission" date="2021-02" db="EMBL/GenBank/DDBJ databases">
        <title>Taxonomy, biology and ecology of Rhodococcus bacteria occurring in California pistachio and other woody hosts as revealed by genome sequence analyses.</title>
        <authorList>
            <person name="Riely B."/>
            <person name="Gai Y."/>
        </authorList>
    </citation>
    <scope>NUCLEOTIDE SEQUENCE</scope>
    <source>
        <strain evidence="1">BP-295</strain>
    </source>
</reference>
<proteinExistence type="predicted"/>